<reference evidence="3" key="1">
    <citation type="journal article" date="2019" name="Phytopathology">
        <title>A Novel Group of Rhizobium tumorigenes-Like Agrobacteria Associated with Crown Gall Disease of Rhododendron and Blueberry.</title>
        <authorList>
            <person name="Kuzmanovic N."/>
            <person name="Behrens P."/>
            <person name="Idczak E."/>
            <person name="Wagner S."/>
            <person name="Gotz M."/>
            <person name="Sproer C."/>
            <person name="Bunk B."/>
            <person name="Overmann J."/>
            <person name="Smalla K."/>
        </authorList>
    </citation>
    <scope>NUCLEOTIDE SEQUENCE</scope>
    <source>
        <strain evidence="3">Rho-6.2</strain>
    </source>
</reference>
<proteinExistence type="inferred from homology"/>
<dbReference type="PANTHER" id="PTHR12598:SF0">
    <property type="entry name" value="COPPER HOMEOSTASIS PROTEIN CUTC HOMOLOG"/>
    <property type="match status" value="1"/>
</dbReference>
<dbReference type="HAMAP" id="MF_00795">
    <property type="entry name" value="CutC"/>
    <property type="match status" value="1"/>
</dbReference>
<evidence type="ECO:0000256" key="2">
    <source>
        <dbReference type="HAMAP-Rule" id="MF_00795"/>
    </source>
</evidence>
<dbReference type="Pfam" id="PF03932">
    <property type="entry name" value="CutC"/>
    <property type="match status" value="1"/>
</dbReference>
<keyword evidence="4" id="KW-1185">Reference proteome</keyword>
<dbReference type="Proteomes" id="UP000318939">
    <property type="component" value="Chromosome"/>
</dbReference>
<protein>
    <recommendedName>
        <fullName evidence="2">PF03932 family protein CutC</fullName>
    </recommendedName>
</protein>
<evidence type="ECO:0000313" key="4">
    <source>
        <dbReference type="Proteomes" id="UP000318939"/>
    </source>
</evidence>
<sequence length="242" mass="25227">MSRSAAMLLEVCIEDSAGLAAAIDGGADRIELCSALAIGGLTPSAGLMREAGQRQLPCYAMIRPRPGNFVWSAEDMEVMYGDIDIARSAGLAGVVLGASLPDGRLDRESLDKLVRHAEGLGLTLHRAFDLVPDWRDAVEIAIDLGFERILTSGGKVAAPDGVEALETLVALASGRISIMPGSGINPQTVSTLIPRLKITDIHASCSSSAASSDPRLVSLGFAPALERRTDGAVVRALKALVA</sequence>
<dbReference type="EMBL" id="CP117267">
    <property type="protein sequence ID" value="WFS22019.1"/>
    <property type="molecule type" value="Genomic_DNA"/>
</dbReference>
<dbReference type="SUPFAM" id="SSF110395">
    <property type="entry name" value="CutC-like"/>
    <property type="match status" value="1"/>
</dbReference>
<organism evidence="3 4">
    <name type="scientific">Rhizobium rhododendri</name>
    <dbReference type="NCBI Taxonomy" id="2506430"/>
    <lineage>
        <taxon>Bacteria</taxon>
        <taxon>Pseudomonadati</taxon>
        <taxon>Pseudomonadota</taxon>
        <taxon>Alphaproteobacteria</taxon>
        <taxon>Hyphomicrobiales</taxon>
        <taxon>Rhizobiaceae</taxon>
        <taxon>Rhizobium/Agrobacterium group</taxon>
        <taxon>Rhizobium</taxon>
    </lineage>
</organism>
<comment type="caution">
    <text evidence="2">Once thought to be involved in copper homeostasis, experiments in E.coli have shown this is not the case.</text>
</comment>
<dbReference type="InterPro" id="IPR005627">
    <property type="entry name" value="CutC-like"/>
</dbReference>
<evidence type="ECO:0000256" key="1">
    <source>
        <dbReference type="ARBA" id="ARBA00007768"/>
    </source>
</evidence>
<comment type="subcellular location">
    <subcellularLocation>
        <location evidence="2">Cytoplasm</location>
    </subcellularLocation>
</comment>
<reference evidence="3" key="2">
    <citation type="journal article" date="2023" name="MicrobiologyOpen">
        <title>Genomics of the tumorigenes clade of the family Rhizobiaceae and description of Rhizobium rhododendri sp. nov.</title>
        <authorList>
            <person name="Kuzmanovic N."/>
            <person name="diCenzo G.C."/>
            <person name="Bunk B."/>
            <person name="Sproeer C."/>
            <person name="Fruehling A."/>
            <person name="Neumann-Schaal M."/>
            <person name="Overmann J."/>
            <person name="Smalla K."/>
        </authorList>
    </citation>
    <scope>NUCLEOTIDE SEQUENCE</scope>
    <source>
        <strain evidence="3">Rho-6.2</strain>
    </source>
</reference>
<dbReference type="InterPro" id="IPR036822">
    <property type="entry name" value="CutC-like_dom_sf"/>
</dbReference>
<gene>
    <name evidence="2" type="primary">cutC</name>
    <name evidence="3" type="ORF">PR018_12655</name>
</gene>
<dbReference type="PANTHER" id="PTHR12598">
    <property type="entry name" value="COPPER HOMEOSTASIS PROTEIN CUTC"/>
    <property type="match status" value="1"/>
</dbReference>
<name>A0ABY8IEI1_9HYPH</name>
<accession>A0ABY8IEI1</accession>
<comment type="similarity">
    <text evidence="1 2">Belongs to the CutC family.</text>
</comment>
<dbReference type="Gene3D" id="3.20.20.380">
    <property type="entry name" value="Copper homeostasis (CutC) domain"/>
    <property type="match status" value="1"/>
</dbReference>
<keyword evidence="2" id="KW-0963">Cytoplasm</keyword>
<evidence type="ECO:0000313" key="3">
    <source>
        <dbReference type="EMBL" id="WFS22019.1"/>
    </source>
</evidence>